<reference evidence="3 4" key="1">
    <citation type="submission" date="2019-01" db="EMBL/GenBank/DDBJ databases">
        <title>Insights into ecological role of a new deltaproteobacterial order Candidatus Sinidesulfobacterales (Sva0485) by metagenomics and metatranscriptomics.</title>
        <authorList>
            <person name="Tan S."/>
            <person name="Liu J."/>
            <person name="Fang Y."/>
            <person name="Hedlund B.P."/>
            <person name="Lian Z.H."/>
            <person name="Huang L.Y."/>
            <person name="Li J.T."/>
            <person name="Huang L.N."/>
            <person name="Li W.J."/>
            <person name="Jiang H.C."/>
            <person name="Dong H.L."/>
            <person name="Shu W.S."/>
        </authorList>
    </citation>
    <scope>NUCLEOTIDE SEQUENCE [LARGE SCALE GENOMIC DNA]</scope>
    <source>
        <strain evidence="3">AP3</strain>
    </source>
</reference>
<dbReference type="AlphaFoldDB" id="A0A519BCU2"/>
<dbReference type="GO" id="GO:0016740">
    <property type="term" value="F:transferase activity"/>
    <property type="evidence" value="ECO:0007669"/>
    <property type="project" value="UniProtKB-KW"/>
</dbReference>
<dbReference type="InterPro" id="IPR022496">
    <property type="entry name" value="T6A_TsaB"/>
</dbReference>
<dbReference type="Proteomes" id="UP000320813">
    <property type="component" value="Unassembled WGS sequence"/>
</dbReference>
<dbReference type="Pfam" id="PF00814">
    <property type="entry name" value="TsaD"/>
    <property type="match status" value="1"/>
</dbReference>
<dbReference type="InterPro" id="IPR000905">
    <property type="entry name" value="Gcp-like_dom"/>
</dbReference>
<sequence length="229" mass="25326">MPILSIDSSSGYSNILIMGDNFNVIAETISGFHENHSVLIFKQIDAMLSKTCIKLNDLNGIVVSLGPGSFTGVRVSLTIAKTLSYSLGLNIIGLGSLFVCAYPFFKNNLGSKYIVAVKDAMKNKYYASAFMLKNGNFTPYLKIGQFNLEELKSFISGLGSAPILVYGYNQKDRYKRVKSELQEIVSLNPFDLIKIPYYAAKHALESGIKNDLKYAEGLSPYYVYSEGPF</sequence>
<protein>
    <submittedName>
        <fullName evidence="3">tRNA (Adenosine(37)-N6)-threonylcarbamoyltransferase complex dimerization subunit type 1 TsaB</fullName>
    </submittedName>
</protein>
<dbReference type="SUPFAM" id="SSF53067">
    <property type="entry name" value="Actin-like ATPase domain"/>
    <property type="match status" value="1"/>
</dbReference>
<name>A0A519BCU2_9DELT</name>
<evidence type="ECO:0000313" key="3">
    <source>
        <dbReference type="EMBL" id="RZD15092.1"/>
    </source>
</evidence>
<keyword evidence="1" id="KW-0472">Membrane</keyword>
<proteinExistence type="predicted"/>
<feature type="domain" description="Gcp-like" evidence="2">
    <location>
        <begin position="33"/>
        <end position="128"/>
    </location>
</feature>
<dbReference type="InterPro" id="IPR043129">
    <property type="entry name" value="ATPase_NBD"/>
</dbReference>
<gene>
    <name evidence="3" type="primary">tsaB</name>
    <name evidence="3" type="ORF">EVJ47_02130</name>
</gene>
<dbReference type="NCBIfam" id="TIGR03725">
    <property type="entry name" value="T6A_YeaZ"/>
    <property type="match status" value="1"/>
</dbReference>
<dbReference type="EMBL" id="SGBD01000001">
    <property type="protein sequence ID" value="RZD15092.1"/>
    <property type="molecule type" value="Genomic_DNA"/>
</dbReference>
<comment type="caution">
    <text evidence="3">The sequence shown here is derived from an EMBL/GenBank/DDBJ whole genome shotgun (WGS) entry which is preliminary data.</text>
</comment>
<dbReference type="Gene3D" id="3.30.420.40">
    <property type="match status" value="1"/>
</dbReference>
<evidence type="ECO:0000259" key="2">
    <source>
        <dbReference type="Pfam" id="PF00814"/>
    </source>
</evidence>
<accession>A0A519BCU2</accession>
<organism evidence="3 4">
    <name type="scientific">Candidatus Acidulodesulfobacterium ferriphilum</name>
    <dbReference type="NCBI Taxonomy" id="2597223"/>
    <lineage>
        <taxon>Bacteria</taxon>
        <taxon>Deltaproteobacteria</taxon>
        <taxon>Candidatus Acidulodesulfobacterales</taxon>
        <taxon>Candidatus Acidulodesulfobacterium</taxon>
    </lineage>
</organism>
<evidence type="ECO:0000256" key="1">
    <source>
        <dbReference type="SAM" id="Phobius"/>
    </source>
</evidence>
<keyword evidence="1" id="KW-0812">Transmembrane</keyword>
<feature type="transmembrane region" description="Helical" evidence="1">
    <location>
        <begin position="83"/>
        <end position="105"/>
    </location>
</feature>
<keyword evidence="3" id="KW-0808">Transferase</keyword>
<keyword evidence="1" id="KW-1133">Transmembrane helix</keyword>
<dbReference type="GO" id="GO:0002949">
    <property type="term" value="P:tRNA threonylcarbamoyladenosine modification"/>
    <property type="evidence" value="ECO:0007669"/>
    <property type="project" value="InterPro"/>
</dbReference>
<evidence type="ECO:0000313" key="4">
    <source>
        <dbReference type="Proteomes" id="UP000320813"/>
    </source>
</evidence>